<comment type="caution">
    <text evidence="2">The sequence shown here is derived from an EMBL/GenBank/DDBJ whole genome shotgun (WGS) entry which is preliminary data.</text>
</comment>
<dbReference type="Proteomes" id="UP000559027">
    <property type="component" value="Unassembled WGS sequence"/>
</dbReference>
<name>A0A8H5D0Z0_9AGAR</name>
<protein>
    <submittedName>
        <fullName evidence="2">Uncharacterized protein</fullName>
    </submittedName>
</protein>
<dbReference type="EMBL" id="JAACJO010000012">
    <property type="protein sequence ID" value="KAF5351635.1"/>
    <property type="molecule type" value="Genomic_DNA"/>
</dbReference>
<proteinExistence type="predicted"/>
<organism evidence="2 3">
    <name type="scientific">Leucocoprinus leucothites</name>
    <dbReference type="NCBI Taxonomy" id="201217"/>
    <lineage>
        <taxon>Eukaryota</taxon>
        <taxon>Fungi</taxon>
        <taxon>Dikarya</taxon>
        <taxon>Basidiomycota</taxon>
        <taxon>Agaricomycotina</taxon>
        <taxon>Agaricomycetes</taxon>
        <taxon>Agaricomycetidae</taxon>
        <taxon>Agaricales</taxon>
        <taxon>Agaricineae</taxon>
        <taxon>Agaricaceae</taxon>
        <taxon>Leucocoprinus</taxon>
    </lineage>
</organism>
<reference evidence="2 3" key="1">
    <citation type="journal article" date="2020" name="ISME J.">
        <title>Uncovering the hidden diversity of litter-decomposition mechanisms in mushroom-forming fungi.</title>
        <authorList>
            <person name="Floudas D."/>
            <person name="Bentzer J."/>
            <person name="Ahren D."/>
            <person name="Johansson T."/>
            <person name="Persson P."/>
            <person name="Tunlid A."/>
        </authorList>
    </citation>
    <scope>NUCLEOTIDE SEQUENCE [LARGE SCALE GENOMIC DNA]</scope>
    <source>
        <strain evidence="2 3">CBS 146.42</strain>
    </source>
</reference>
<evidence type="ECO:0000313" key="3">
    <source>
        <dbReference type="Proteomes" id="UP000559027"/>
    </source>
</evidence>
<evidence type="ECO:0000256" key="1">
    <source>
        <dbReference type="SAM" id="MobiDB-lite"/>
    </source>
</evidence>
<dbReference type="OrthoDB" id="10491600at2759"/>
<evidence type="ECO:0000313" key="2">
    <source>
        <dbReference type="EMBL" id="KAF5351635.1"/>
    </source>
</evidence>
<accession>A0A8H5D0Z0</accession>
<feature type="region of interest" description="Disordered" evidence="1">
    <location>
        <begin position="72"/>
        <end position="91"/>
    </location>
</feature>
<dbReference type="AlphaFoldDB" id="A0A8H5D0Z0"/>
<sequence>MPPPIRPTSQPPTYTESQQTYLHEPLFIVLAPVRRNPEASQRRRDPPVHDISAGDRFVALADIGIRKAIKALKPGSDKKPAVKEGGNAKSS</sequence>
<gene>
    <name evidence="2" type="ORF">D9756_007506</name>
</gene>
<keyword evidence="3" id="KW-1185">Reference proteome</keyword>